<evidence type="ECO:0000313" key="2">
    <source>
        <dbReference type="Proteomes" id="UP000295818"/>
    </source>
</evidence>
<dbReference type="RefSeq" id="WP_158292939.1">
    <property type="nucleotide sequence ID" value="NZ_SLWM01000012.1"/>
</dbReference>
<proteinExistence type="predicted"/>
<name>A0ABY2BHX7_9ACTN</name>
<gene>
    <name evidence="1" type="ORF">EV644_11236</name>
</gene>
<sequence length="47" mass="5351">MFGKQNLTRAWRLERVAMPVCLRSLHEYLYTQRPDASPSPSHGGPPV</sequence>
<dbReference type="Proteomes" id="UP000295818">
    <property type="component" value="Unassembled WGS sequence"/>
</dbReference>
<comment type="caution">
    <text evidence="1">The sequence shown here is derived from an EMBL/GenBank/DDBJ whole genome shotgun (WGS) entry which is preliminary data.</text>
</comment>
<evidence type="ECO:0000313" key="1">
    <source>
        <dbReference type="EMBL" id="TCO18295.1"/>
    </source>
</evidence>
<keyword evidence="2" id="KW-1185">Reference proteome</keyword>
<accession>A0ABY2BHX7</accession>
<reference evidence="1 2" key="1">
    <citation type="journal article" date="2015" name="Stand. Genomic Sci.">
        <title>Genomic Encyclopedia of Bacterial and Archaeal Type Strains, Phase III: the genomes of soil and plant-associated and newly described type strains.</title>
        <authorList>
            <person name="Whitman W.B."/>
            <person name="Woyke T."/>
            <person name="Klenk H.P."/>
            <person name="Zhou Y."/>
            <person name="Lilburn T.G."/>
            <person name="Beck B.J."/>
            <person name="De Vos P."/>
            <person name="Vandamme P."/>
            <person name="Eisen J.A."/>
            <person name="Garrity G."/>
            <person name="Hugenholtz P."/>
            <person name="Kyrpides N.C."/>
        </authorList>
    </citation>
    <scope>NUCLEOTIDE SEQUENCE [LARGE SCALE GENOMIC DNA]</scope>
    <source>
        <strain evidence="1 2">VKM Ac-2538</strain>
    </source>
</reference>
<dbReference type="EMBL" id="SLWM01000012">
    <property type="protein sequence ID" value="TCO18295.1"/>
    <property type="molecule type" value="Genomic_DNA"/>
</dbReference>
<protein>
    <submittedName>
        <fullName evidence="1">Uncharacterized protein</fullName>
    </submittedName>
</protein>
<organism evidence="1 2">
    <name type="scientific">Kribbella orskensis</name>
    <dbReference type="NCBI Taxonomy" id="2512216"/>
    <lineage>
        <taxon>Bacteria</taxon>
        <taxon>Bacillati</taxon>
        <taxon>Actinomycetota</taxon>
        <taxon>Actinomycetes</taxon>
        <taxon>Propionibacteriales</taxon>
        <taxon>Kribbellaceae</taxon>
        <taxon>Kribbella</taxon>
    </lineage>
</organism>